<protein>
    <submittedName>
        <fullName evidence="1">Uncharacterized protein</fullName>
    </submittedName>
</protein>
<evidence type="ECO:0000313" key="2">
    <source>
        <dbReference type="Proteomes" id="UP001145114"/>
    </source>
</evidence>
<dbReference type="Proteomes" id="UP001145114">
    <property type="component" value="Unassembled WGS sequence"/>
</dbReference>
<evidence type="ECO:0000313" key="1">
    <source>
        <dbReference type="EMBL" id="KAJ1674424.1"/>
    </source>
</evidence>
<name>A0ACC1HKI7_9FUNG</name>
<dbReference type="EMBL" id="JAMZIH010005978">
    <property type="protein sequence ID" value="KAJ1674424.1"/>
    <property type="molecule type" value="Genomic_DNA"/>
</dbReference>
<gene>
    <name evidence="1" type="ORF">EV182_003305</name>
</gene>
<comment type="caution">
    <text evidence="1">The sequence shown here is derived from an EMBL/GenBank/DDBJ whole genome shotgun (WGS) entry which is preliminary data.</text>
</comment>
<keyword evidence="2" id="KW-1185">Reference proteome</keyword>
<proteinExistence type="predicted"/>
<organism evidence="1 2">
    <name type="scientific">Spiromyces aspiralis</name>
    <dbReference type="NCBI Taxonomy" id="68401"/>
    <lineage>
        <taxon>Eukaryota</taxon>
        <taxon>Fungi</taxon>
        <taxon>Fungi incertae sedis</taxon>
        <taxon>Zoopagomycota</taxon>
        <taxon>Kickxellomycotina</taxon>
        <taxon>Kickxellomycetes</taxon>
        <taxon>Kickxellales</taxon>
        <taxon>Kickxellaceae</taxon>
        <taxon>Spiromyces</taxon>
    </lineage>
</organism>
<accession>A0ACC1HKI7</accession>
<sequence>MALRALTDSLPKLAYELGVETRQPTLSLHETDTELLILHQYILSANPQLRPDLSNISQLIAHTVTLFECLGQPVMALVAISWWKQQCSRISQSSAFAETNRRCQNTMQQPTSEAIGPATSRAPSSTDALMSGMLDMSSWGLNGVGAPGAAASHAGGSSMNSSSSSNSSSSVAVATGHQDAKTESGNMGKDADGAVQDLPLRHNSRVTLAKQVLEYLKHNIENYDDSREGFTKDRETVLKTLGLSGHILVE</sequence>
<reference evidence="1" key="1">
    <citation type="submission" date="2022-06" db="EMBL/GenBank/DDBJ databases">
        <title>Phylogenomic reconstructions and comparative analyses of Kickxellomycotina fungi.</title>
        <authorList>
            <person name="Reynolds N.K."/>
            <person name="Stajich J.E."/>
            <person name="Barry K."/>
            <person name="Grigoriev I.V."/>
            <person name="Crous P."/>
            <person name="Smith M.E."/>
        </authorList>
    </citation>
    <scope>NUCLEOTIDE SEQUENCE</scope>
    <source>
        <strain evidence="1">RSA 2271</strain>
    </source>
</reference>